<evidence type="ECO:0000259" key="2">
    <source>
        <dbReference type="Pfam" id="PF07727"/>
    </source>
</evidence>
<feature type="region of interest" description="Disordered" evidence="1">
    <location>
        <begin position="567"/>
        <end position="594"/>
    </location>
</feature>
<dbReference type="EMBL" id="BKCJ010000667">
    <property type="protein sequence ID" value="GEU35230.1"/>
    <property type="molecule type" value="Genomic_DNA"/>
</dbReference>
<feature type="compositionally biased region" description="Low complexity" evidence="1">
    <location>
        <begin position="268"/>
        <end position="277"/>
    </location>
</feature>
<proteinExistence type="predicted"/>
<feature type="region of interest" description="Disordered" evidence="1">
    <location>
        <begin position="427"/>
        <end position="460"/>
    </location>
</feature>
<protein>
    <submittedName>
        <fullName evidence="3">Copia protein</fullName>
    </submittedName>
</protein>
<sequence>MQEELLQFNLQEVWTLMDLPYGKRVIGHTQEEGIDYDEVFDPVARIEAIRLFLAYASFKDFMVYQMDVKSAFLYEKIKEEVYVCQPLGFEDTKFLDKVYKVEKALYGLHQAPRAWEAQLQALVDGKKVIITDSTIIRDLQLEDAEGVDCLTNISFFKQLTLMGFVQVFLNGQLEEMSNHIRINVTPSHTYKIFRNMKRERKGLFGKGTSLFPSMMVQAQEDMGKDEAINEEMDDSLEKATTTSTSLDVERDRGNISNAQSKETPNEPGSQGTSSSGGPRVLDLETIKTTQALEIDSLKRRVKKLERRKKSRTHGLKRLYKVGLSTSVESFTDEGLGEEDASKQGRIVDIDANQDIYLVNVYKDKDMFGVNGSYGNDVIVEDAEMLFDVADDLRELKSAKPKAATTTAATTITATSSRSKAKGIVIHDQEQAPTPTVSSQQSSQVKDKGKGKMVKQEHVKKFSKKDEQDALTDAEKTKLFMEFLEKRRKFFAAKRADEKRNRPPTKAQQRSIMSIYLKNMDGWKIRSLKKKSFDKIQELFDKAMKRVNNFVDFKTELVEESSKKAKADITQEGSLKRTGDDLEQERSKKQKVEDDKESKKLKKYLGIIPDDGDESFFSFKRSAAHNHIMENEAWENGTNLEVRDALIGKRLSLDQTFQSVLGLHGYIRTRINTKRRDAAYLQTQLLIAQKEEAKIQLQAEEFDLMAVAVDLDETEKVNANCILMVNLQQALTSGTQTDKAPEQYTELLELIPKPHQAPQNDSNVISEVSCVEQGDGTIEEHPATIEETPKFVQDFKSLTKEADESVVKHKALELEIEHLLRIVASQDSMPVVQNNSIVDTLNLQTELEGLPKIDESHALSKPVTSISVPTPKESKVMKNDNVISSRIFRINPFKASRIDNFVPSKHVKASVKTKSIIISQPYVITKNDVHSKTNCFSPKDVKSTTRLIVSLLKTLKAQLGPEDHSLGTILRMIRSLLSLKVVGSQII</sequence>
<organism evidence="3">
    <name type="scientific">Tanacetum cinerariifolium</name>
    <name type="common">Dalmatian daisy</name>
    <name type="synonym">Chrysanthemum cinerariifolium</name>
    <dbReference type="NCBI Taxonomy" id="118510"/>
    <lineage>
        <taxon>Eukaryota</taxon>
        <taxon>Viridiplantae</taxon>
        <taxon>Streptophyta</taxon>
        <taxon>Embryophyta</taxon>
        <taxon>Tracheophyta</taxon>
        <taxon>Spermatophyta</taxon>
        <taxon>Magnoliopsida</taxon>
        <taxon>eudicotyledons</taxon>
        <taxon>Gunneridae</taxon>
        <taxon>Pentapetalae</taxon>
        <taxon>asterids</taxon>
        <taxon>campanulids</taxon>
        <taxon>Asterales</taxon>
        <taxon>Asteraceae</taxon>
        <taxon>Asteroideae</taxon>
        <taxon>Anthemideae</taxon>
        <taxon>Anthemidinae</taxon>
        <taxon>Tanacetum</taxon>
    </lineage>
</organism>
<feature type="region of interest" description="Disordered" evidence="1">
    <location>
        <begin position="234"/>
        <end position="280"/>
    </location>
</feature>
<feature type="domain" description="Reverse transcriptase Ty1/copia-type" evidence="2">
    <location>
        <begin position="26"/>
        <end position="123"/>
    </location>
</feature>
<dbReference type="Pfam" id="PF07727">
    <property type="entry name" value="RVT_2"/>
    <property type="match status" value="1"/>
</dbReference>
<gene>
    <name evidence="3" type="ORF">Tci_007208</name>
</gene>
<dbReference type="AlphaFoldDB" id="A0A6L2JER6"/>
<name>A0A6L2JER6_TANCI</name>
<dbReference type="InterPro" id="IPR013103">
    <property type="entry name" value="RVT_2"/>
</dbReference>
<evidence type="ECO:0000256" key="1">
    <source>
        <dbReference type="SAM" id="MobiDB-lite"/>
    </source>
</evidence>
<feature type="compositionally biased region" description="Basic and acidic residues" evidence="1">
    <location>
        <begin position="444"/>
        <end position="460"/>
    </location>
</feature>
<reference evidence="3" key="1">
    <citation type="journal article" date="2019" name="Sci. Rep.">
        <title>Draft genome of Tanacetum cinerariifolium, the natural source of mosquito coil.</title>
        <authorList>
            <person name="Yamashiro T."/>
            <person name="Shiraishi A."/>
            <person name="Satake H."/>
            <person name="Nakayama K."/>
        </authorList>
    </citation>
    <scope>NUCLEOTIDE SEQUENCE</scope>
</reference>
<comment type="caution">
    <text evidence="3">The sequence shown here is derived from an EMBL/GenBank/DDBJ whole genome shotgun (WGS) entry which is preliminary data.</text>
</comment>
<accession>A0A6L2JER6</accession>
<evidence type="ECO:0000313" key="3">
    <source>
        <dbReference type="EMBL" id="GEU35230.1"/>
    </source>
</evidence>